<evidence type="ECO:0000313" key="6">
    <source>
        <dbReference type="EMBL" id="BCS80056.1"/>
    </source>
</evidence>
<dbReference type="Pfam" id="PF04011">
    <property type="entry name" value="LemA"/>
    <property type="match status" value="1"/>
</dbReference>
<accession>A0ABN6E417</accession>
<keyword evidence="4" id="KW-1133">Transmembrane helix</keyword>
<evidence type="ECO:0000256" key="5">
    <source>
        <dbReference type="ARBA" id="ARBA00023136"/>
    </source>
</evidence>
<name>A0ABN6E417_9FIRM</name>
<sequence>MYPKIYLDRTFVQLMDEFAGTESRILVARKDYNDAVKSYNMKNKSFSEHFNF</sequence>
<evidence type="ECO:0000313" key="7">
    <source>
        <dbReference type="Proteomes" id="UP000663623"/>
    </source>
</evidence>
<dbReference type="SUPFAM" id="SSF140478">
    <property type="entry name" value="LemA-like"/>
    <property type="match status" value="1"/>
</dbReference>
<protein>
    <submittedName>
        <fullName evidence="6">Uncharacterized protein</fullName>
    </submittedName>
</protein>
<evidence type="ECO:0000256" key="4">
    <source>
        <dbReference type="ARBA" id="ARBA00022989"/>
    </source>
</evidence>
<keyword evidence="7" id="KW-1185">Reference proteome</keyword>
<proteinExistence type="inferred from homology"/>
<comment type="subcellular location">
    <subcellularLocation>
        <location evidence="1">Membrane</location>
        <topology evidence="1">Single-pass membrane protein</topology>
    </subcellularLocation>
</comment>
<reference evidence="6 7" key="1">
    <citation type="submission" date="2021-02" db="EMBL/GenBank/DDBJ databases">
        <title>Nitrogen-fixing ability and nitrogen fixation related genes of thermophilic fermentative bacteria in the genus Caldicellulosiruptor.</title>
        <authorList>
            <person name="Chen Y."/>
            <person name="Nishihara A."/>
            <person name="Haruta S."/>
        </authorList>
    </citation>
    <scope>NUCLEOTIDE SEQUENCE [LARGE SCALE GENOMIC DNA]</scope>
    <source>
        <strain evidence="6 7">YA01</strain>
    </source>
</reference>
<evidence type="ECO:0000256" key="1">
    <source>
        <dbReference type="ARBA" id="ARBA00004167"/>
    </source>
</evidence>
<dbReference type="InterPro" id="IPR007156">
    <property type="entry name" value="MamQ_LemA"/>
</dbReference>
<gene>
    <name evidence="6" type="ORF">CaldiYA01_00160</name>
</gene>
<dbReference type="Proteomes" id="UP000663623">
    <property type="component" value="Chromosome"/>
</dbReference>
<comment type="similarity">
    <text evidence="2">Belongs to the LemA family.</text>
</comment>
<dbReference type="InterPro" id="IPR023353">
    <property type="entry name" value="LemA-like_dom_sf"/>
</dbReference>
<keyword evidence="5" id="KW-0472">Membrane</keyword>
<dbReference type="EMBL" id="AP024480">
    <property type="protein sequence ID" value="BCS80056.1"/>
    <property type="molecule type" value="Genomic_DNA"/>
</dbReference>
<evidence type="ECO:0000256" key="2">
    <source>
        <dbReference type="ARBA" id="ARBA00008854"/>
    </source>
</evidence>
<dbReference type="Gene3D" id="1.20.1440.20">
    <property type="entry name" value="LemA-like domain"/>
    <property type="match status" value="1"/>
</dbReference>
<keyword evidence="3" id="KW-0812">Transmembrane</keyword>
<evidence type="ECO:0000256" key="3">
    <source>
        <dbReference type="ARBA" id="ARBA00022692"/>
    </source>
</evidence>
<organism evidence="6 7">
    <name type="scientific">Caldicellulosiruptor diazotrophicus</name>
    <dbReference type="NCBI Taxonomy" id="2806205"/>
    <lineage>
        <taxon>Bacteria</taxon>
        <taxon>Bacillati</taxon>
        <taxon>Bacillota</taxon>
        <taxon>Bacillota incertae sedis</taxon>
        <taxon>Caldicellulosiruptorales</taxon>
        <taxon>Caldicellulosiruptoraceae</taxon>
        <taxon>Caldicellulosiruptor</taxon>
    </lineage>
</organism>